<feature type="region of interest" description="Disordered" evidence="1">
    <location>
        <begin position="1"/>
        <end position="91"/>
    </location>
</feature>
<evidence type="ECO:0000313" key="4">
    <source>
        <dbReference type="Proteomes" id="UP001485043"/>
    </source>
</evidence>
<keyword evidence="2" id="KW-0472">Membrane</keyword>
<feature type="compositionally biased region" description="Low complexity" evidence="1">
    <location>
        <begin position="314"/>
        <end position="329"/>
    </location>
</feature>
<keyword evidence="4" id="KW-1185">Reference proteome</keyword>
<sequence length="580" mass="61535">MPGPSLPPRQARDKNAKSNKTTRTSTSRRDEGSSSSSSQDTSNTTQSSADVPHTWPDSTTGGMHQGGTPVQAMIQPGASPQQGASPSAAFQQQASMITQLPIMQKLMSDPGMLDRATQASPHLRALFSQSPQLAAMMQPGPLQGLVSAAQHPADFQQYVAGNPNMQHLAQMATRGTVFPWSASPFSLPGMPAQPPRMSGMANADGAAGRRGGAPLASREHSFRELPQPGARPAPQHAHHNPPHSGDFSFQQPPQKSSAYPHHPASSGMDALLRPPHSTAGGTVPPMPDLTHSSSTAAHGESLLVPGARWVSPAEQWATQQQLRQEQQAAGPDMGLGGVPGQMLAVAGQMEPALFGLAHTEAGPTDGSSAQLPGLPVSYPGSTAGVPTGVQAGYAQHSSMEGPEPFFRRYFQHADAVYPPVFIICLAAVCYWGLLPPLLLLVALLPAFLVGLQCFIVEGQGMRPARLVASRFTASLVASLQVTHLLTFMHGMWQLLLDHSLPGCLFIVLCALVPLLQWRLIKMDPGYLEQAPEGASPTSPASEASSKGPAWAQLPRNNLITCYTCHLRRPLRSKHCATCNR</sequence>
<gene>
    <name evidence="3" type="ORF">WJX84_011703</name>
</gene>
<feature type="transmembrane region" description="Helical" evidence="2">
    <location>
        <begin position="498"/>
        <end position="517"/>
    </location>
</feature>
<reference evidence="3 4" key="1">
    <citation type="journal article" date="2024" name="Nat. Commun.">
        <title>Phylogenomics reveals the evolutionary origins of lichenization in chlorophyte algae.</title>
        <authorList>
            <person name="Puginier C."/>
            <person name="Libourel C."/>
            <person name="Otte J."/>
            <person name="Skaloud P."/>
            <person name="Haon M."/>
            <person name="Grisel S."/>
            <person name="Petersen M."/>
            <person name="Berrin J.G."/>
            <person name="Delaux P.M."/>
            <person name="Dal Grande F."/>
            <person name="Keller J."/>
        </authorList>
    </citation>
    <scope>NUCLEOTIDE SEQUENCE [LARGE SCALE GENOMIC DNA]</scope>
    <source>
        <strain evidence="3 4">SAG 2523</strain>
    </source>
</reference>
<evidence type="ECO:0000313" key="3">
    <source>
        <dbReference type="EMBL" id="KAK9862081.1"/>
    </source>
</evidence>
<dbReference type="EMBL" id="JALJOV010000658">
    <property type="protein sequence ID" value="KAK9862081.1"/>
    <property type="molecule type" value="Genomic_DNA"/>
</dbReference>
<dbReference type="Proteomes" id="UP001485043">
    <property type="component" value="Unassembled WGS sequence"/>
</dbReference>
<keyword evidence="2" id="KW-1133">Transmembrane helix</keyword>
<name>A0AAW1T019_9CHLO</name>
<keyword evidence="2" id="KW-0812">Transmembrane</keyword>
<dbReference type="PROSITE" id="PS50216">
    <property type="entry name" value="DHHC"/>
    <property type="match status" value="1"/>
</dbReference>
<feature type="region of interest" description="Disordered" evidence="1">
    <location>
        <begin position="188"/>
        <end position="294"/>
    </location>
</feature>
<evidence type="ECO:0000256" key="2">
    <source>
        <dbReference type="SAM" id="Phobius"/>
    </source>
</evidence>
<proteinExistence type="predicted"/>
<feature type="transmembrane region" description="Helical" evidence="2">
    <location>
        <begin position="468"/>
        <end position="492"/>
    </location>
</feature>
<evidence type="ECO:0000256" key="1">
    <source>
        <dbReference type="SAM" id="MobiDB-lite"/>
    </source>
</evidence>
<dbReference type="AlphaFoldDB" id="A0AAW1T019"/>
<feature type="compositionally biased region" description="Low complexity" evidence="1">
    <location>
        <begin position="75"/>
        <end position="91"/>
    </location>
</feature>
<comment type="caution">
    <text evidence="3">The sequence shown here is derived from an EMBL/GenBank/DDBJ whole genome shotgun (WGS) entry which is preliminary data.</text>
</comment>
<feature type="compositionally biased region" description="Low complexity" evidence="1">
    <location>
        <begin position="33"/>
        <end position="48"/>
    </location>
</feature>
<feature type="transmembrane region" description="Helical" evidence="2">
    <location>
        <begin position="439"/>
        <end position="456"/>
    </location>
</feature>
<protein>
    <submittedName>
        <fullName evidence="3">Uncharacterized protein</fullName>
    </submittedName>
</protein>
<feature type="compositionally biased region" description="Polar residues" evidence="1">
    <location>
        <begin position="247"/>
        <end position="257"/>
    </location>
</feature>
<accession>A0AAW1T019</accession>
<feature type="region of interest" description="Disordered" evidence="1">
    <location>
        <begin position="314"/>
        <end position="333"/>
    </location>
</feature>
<organism evidence="3 4">
    <name type="scientific">Apatococcus fuscideae</name>
    <dbReference type="NCBI Taxonomy" id="2026836"/>
    <lineage>
        <taxon>Eukaryota</taxon>
        <taxon>Viridiplantae</taxon>
        <taxon>Chlorophyta</taxon>
        <taxon>core chlorophytes</taxon>
        <taxon>Trebouxiophyceae</taxon>
        <taxon>Chlorellales</taxon>
        <taxon>Chlorellaceae</taxon>
        <taxon>Apatococcus</taxon>
    </lineage>
</organism>